<protein>
    <submittedName>
        <fullName evidence="3">BolA/IbaG family iron-sulfur metabolism protein</fullName>
    </submittedName>
</protein>
<reference evidence="3 4" key="1">
    <citation type="submission" date="2023-01" db="EMBL/GenBank/DDBJ databases">
        <title>Novel species of the genus Vogesella isolated from rivers.</title>
        <authorList>
            <person name="Lu H."/>
        </authorList>
    </citation>
    <scope>NUCLEOTIDE SEQUENCE [LARGE SCALE GENOMIC DNA]</scope>
    <source>
        <strain evidence="3 4">DC21W</strain>
    </source>
</reference>
<dbReference type="Pfam" id="PF01722">
    <property type="entry name" value="BolA"/>
    <property type="match status" value="1"/>
</dbReference>
<comment type="similarity">
    <text evidence="1 2">Belongs to the BolA/IbaG family.</text>
</comment>
<dbReference type="PANTHER" id="PTHR46229:SF2">
    <property type="entry name" value="BOLA-LIKE PROTEIN 1"/>
    <property type="match status" value="1"/>
</dbReference>
<keyword evidence="4" id="KW-1185">Reference proteome</keyword>
<evidence type="ECO:0000256" key="1">
    <source>
        <dbReference type="ARBA" id="ARBA00005578"/>
    </source>
</evidence>
<name>A0ABT5J1N6_9NEIS</name>
<evidence type="ECO:0000313" key="4">
    <source>
        <dbReference type="Proteomes" id="UP001219956"/>
    </source>
</evidence>
<comment type="caution">
    <text evidence="3">The sequence shown here is derived from an EMBL/GenBank/DDBJ whole genome shotgun (WGS) entry which is preliminary data.</text>
</comment>
<sequence length="81" mass="9096">MVSADYIQNVITSTLACEHIQVLGDDGTHFEAVIVSPEFSGRNRVQRHQLVYNALGDRMRAEIHALSMKTLSPEEWAQQQG</sequence>
<gene>
    <name evidence="3" type="ORF">PQU95_16265</name>
</gene>
<proteinExistence type="inferred from homology"/>
<dbReference type="PIRSF" id="PIRSF003113">
    <property type="entry name" value="BolA"/>
    <property type="match status" value="1"/>
</dbReference>
<dbReference type="Gene3D" id="3.30.300.90">
    <property type="entry name" value="BolA-like"/>
    <property type="match status" value="1"/>
</dbReference>
<dbReference type="InterPro" id="IPR050961">
    <property type="entry name" value="BolA/IbaG_stress_morph_reg"/>
</dbReference>
<dbReference type="EMBL" id="JAQQLF010000025">
    <property type="protein sequence ID" value="MDC7718755.1"/>
    <property type="molecule type" value="Genomic_DNA"/>
</dbReference>
<dbReference type="RefSeq" id="WP_017509850.1">
    <property type="nucleotide sequence ID" value="NZ_JAQQLF010000025.1"/>
</dbReference>
<dbReference type="InterPro" id="IPR036065">
    <property type="entry name" value="BolA-like_sf"/>
</dbReference>
<organism evidence="3 4">
    <name type="scientific">Vogesella aquatica</name>
    <dbReference type="NCBI Taxonomy" id="2984206"/>
    <lineage>
        <taxon>Bacteria</taxon>
        <taxon>Pseudomonadati</taxon>
        <taxon>Pseudomonadota</taxon>
        <taxon>Betaproteobacteria</taxon>
        <taxon>Neisseriales</taxon>
        <taxon>Chromobacteriaceae</taxon>
        <taxon>Vogesella</taxon>
    </lineage>
</organism>
<dbReference type="InterPro" id="IPR002634">
    <property type="entry name" value="BolA"/>
</dbReference>
<evidence type="ECO:0000313" key="3">
    <source>
        <dbReference type="EMBL" id="MDC7718755.1"/>
    </source>
</evidence>
<evidence type="ECO:0000256" key="2">
    <source>
        <dbReference type="RuleBase" id="RU003860"/>
    </source>
</evidence>
<dbReference type="SUPFAM" id="SSF82657">
    <property type="entry name" value="BolA-like"/>
    <property type="match status" value="1"/>
</dbReference>
<dbReference type="PANTHER" id="PTHR46229">
    <property type="entry name" value="BOLA TRANSCRIPTION REGULATOR"/>
    <property type="match status" value="1"/>
</dbReference>
<dbReference type="Proteomes" id="UP001219956">
    <property type="component" value="Unassembled WGS sequence"/>
</dbReference>
<accession>A0ABT5J1N6</accession>